<proteinExistence type="inferred from homology"/>
<dbReference type="Gene3D" id="2.40.180.10">
    <property type="entry name" value="Catalase core domain"/>
    <property type="match status" value="10"/>
</dbReference>
<dbReference type="GO" id="GO:0035556">
    <property type="term" value="P:intracellular signal transduction"/>
    <property type="evidence" value="ECO:0007669"/>
    <property type="project" value="InterPro"/>
</dbReference>
<comment type="similarity">
    <text evidence="1">Belongs to the heparin-binding growth factors family.</text>
</comment>
<organism evidence="4 5">
    <name type="scientific">Owenia fusiformis</name>
    <name type="common">Polychaete worm</name>
    <dbReference type="NCBI Taxonomy" id="6347"/>
    <lineage>
        <taxon>Eukaryota</taxon>
        <taxon>Metazoa</taxon>
        <taxon>Spiralia</taxon>
        <taxon>Lophotrochozoa</taxon>
        <taxon>Annelida</taxon>
        <taxon>Polychaeta</taxon>
        <taxon>Sedentaria</taxon>
        <taxon>Canalipalpata</taxon>
        <taxon>Sabellida</taxon>
        <taxon>Oweniida</taxon>
        <taxon>Oweniidae</taxon>
        <taxon>Owenia</taxon>
    </lineage>
</organism>
<dbReference type="SUPFAM" id="SSF49723">
    <property type="entry name" value="Lipase/lipooxygenase domain (PLAT/LH2 domain)"/>
    <property type="match status" value="24"/>
</dbReference>
<evidence type="ECO:0000256" key="2">
    <source>
        <dbReference type="PROSITE-ProRule" id="PRU00152"/>
    </source>
</evidence>
<feature type="compositionally biased region" description="Polar residues" evidence="3">
    <location>
        <begin position="267"/>
        <end position="279"/>
    </location>
</feature>
<dbReference type="InterPro" id="IPR036392">
    <property type="entry name" value="PLAT/LH2_dom_sf"/>
</dbReference>
<evidence type="ECO:0000313" key="5">
    <source>
        <dbReference type="Proteomes" id="UP000749559"/>
    </source>
</evidence>
<feature type="region of interest" description="Disordered" evidence="3">
    <location>
        <begin position="261"/>
        <end position="292"/>
    </location>
</feature>
<dbReference type="InterPro" id="IPR001024">
    <property type="entry name" value="PLAT/LH2_dom"/>
</dbReference>
<evidence type="ECO:0000313" key="4">
    <source>
        <dbReference type="EMBL" id="CAH1776006.1"/>
    </source>
</evidence>
<dbReference type="Gene3D" id="2.60.60.20">
    <property type="entry name" value="PLAT/LH2 domain"/>
    <property type="match status" value="14"/>
</dbReference>
<dbReference type="CDD" id="cd17070">
    <property type="entry name" value="DCX2_RP_like"/>
    <property type="match status" value="1"/>
</dbReference>
<feature type="compositionally biased region" description="Low complexity" evidence="3">
    <location>
        <begin position="3657"/>
        <end position="3666"/>
    </location>
</feature>
<dbReference type="EMBL" id="CAIIXF020000001">
    <property type="protein sequence ID" value="CAH1776006.1"/>
    <property type="molecule type" value="Genomic_DNA"/>
</dbReference>
<dbReference type="CDD" id="cd23312">
    <property type="entry name" value="beta-trefoil_FGF_RP1"/>
    <property type="match status" value="2"/>
</dbReference>
<dbReference type="SMART" id="SM00308">
    <property type="entry name" value="LH2"/>
    <property type="match status" value="10"/>
</dbReference>
<dbReference type="PROSITE" id="PS50095">
    <property type="entry name" value="PLAT"/>
    <property type="match status" value="23"/>
</dbReference>
<sequence length="3913" mass="440075">MQRSPQQPGNTGHNPGGTTGYSDPSNQTNKTVYFYKDGDTNFPGIRLSVNSRKTRNMDALLNELNSKIPNMSFGVRSVFTPGGHDSIHSVDDLAHDGKYVCSTHLNRAKGVNLQHVRGSRSWHQAGRPSSGKRSYYASLRQIESERIYRPRAAPPVSKKRLSPRPPPPQAKHKPPRKITVMRNGEPGDKHVILLNTRTAQTFDQVMNDLSFTFKMPARRLYTLDGKPVSGLSGIFNGPDTFVLAGKDKFKPMYGMVPYAMQQKRSPRSSQDGRLSTSDGTVAGRLKDKRERANKTRGKWKVWVTTNELPASGTGSNVTLTVYGKKGNSGPLPLGGADLGSFAAGNVDHFEGKLLYFNKVSIGNIGEIYKIRVAHDNKGEFPGWFLDEVKLRDMHTEEELIFTCRRWLSRDEDDSEICRELPAVREGEPVLPIHKYEVTVHTGDVWNGGTMANVYITIYGERGDTGVRQLFNPKRKPKFDKAQVDKFNIEAVSLGRLKKIIVGHDATDEGDGWFLDRVVVKESPRAYTDYTFPCSKWLDAGEDDNKIVREIKVQEEFQQDLVEQQLWELEKWKFESDRHVMLFSKSTERALRVRADGTVDGEGDLSDHEGVLRVVTRRGMVRVFNSVANPRFWIAIDNAKLGTQGRGSAYCDFRIRVQQDRSILLESVKYPLQQMTILPTGQAGDCRSNTTSPTVNRQFYAYCKGMFRAEGILMFCTSLYQTLVVDHEDNLYATGKRNRTAHFKVHKVSEGNIRMFESLVSPNKFLRMKDGQCDCQGSGDESCQFKVERYKEKGYVTLESISNRGLFVGMTPDGSVRPTVDTGANNVRLYPEVLHFGFSKNAPSPALESVPEPALVATPPPTKKTLRSKTKTPASREKPPPSRKQKKKVEKKESTKVVEVEKEEVAQEEDVKEEVKEERKVDSAASKSSVASLFEEGDWKVWIHSEETAQNAHIVMVVYGDKANSGPIILGTAGEAKLFLKANNDHFKVNLKSVGEIYKMRIELQHATTVTAPSDMSWKVKEVKLQDYTTKELLKFKLNRWLCMQEDDGALMRELPAIRPKQPVLPVLRYEIEVHTGTEPGSDTDANVYLQLSGERGDTGKRLLHRSDKEQKFLEGQVDTFYVEAVSLGMLTECTISHDGEGPGEGWFCLKVVVREHQGDDKQYVFMCNSWLDAGIDDKKTERTLTLFDIDAYDNELNVVAQRLAEEILQDVLDSDSEFDLALTAVESDDGEVEVLEKDEPKDGDWHMLVTTGKQSSTMTTIDDVILVVYGTKQQSAPITLGSGKANLFLPGTTEEFNINIGTDLGDIYKVRFGLKNATPESGWFLERVKVKDLFRKELFNFKVNRWFAYEQDDCDIWRELPVVRPGKRPYPVLKYTVEVYTGTEPGADTESNIYVNIHGTRGDTGSRRLYRTLNNSIAFQEGQMDQFTIEAVHLDEVNKLVVGHDGEESGAGWFLEKVIVREPEEFGKEYYFPCSRWLDCGQDDGLIERELVVTAPPASSVGHYKVIIKTHTDSLEAPTNAKVDFVAYGEKGVSQEITLEGEEKFTPGSENEFEVHLGDIGDLYKVRVSQEDNNDWDGWYLECLTLVDMDTQEEKRVNFDRWMARDRDDWDVVREMPVAKDNKELLPTQCYDVHVHTGDHWAAETDAEVYITIYGSKGDTGKRKLIKSNQSEKFLRNQVDTFTIEGVTVQELSAVVVGHNGVGHGAGWFLEKIEIETREGETSDVMYTFPCGRWLDDHEDDHVTERKLRPLGTLNKTIEQPRPKSDAKTQGAWKVVVHTSDLHNAGTLAKVHLTVFGDKGVSGPTQLTTGNEEDFSQGASTSFNINLGDIGDLFKIRLEHDNSNAFPAWHVDKVIMEDEDTGEELVCYIDRWLAVDEDDHSLCRESAAATTRMQTLPVLHYVVCIQTGKLPKASTDANVYINIIGENGDTGKRHLLSSLTSETKWQQGQADVFIVEAVALGKIDNVILSHDGSKKDQSWFVDHVSIRESEYALTETVFDFGGWLEAGSEGAEVSLLLSGDEVAIPLPPYLDENYNPTGPSSGRWIIWVICASENLPGTTASLSMVVYGTHGNSTHIQLSNTDETLQNFEPLSSQAFDVDIEDIGKFYKIRLCLSPQTQNESVHIKKLKMKDIETGEEYLFLYNDWLSKTETNPDACVELPVVRPDLQPLKETVYVVSTTTGAAPRADTEATVYCKIYGDWGDTGSRLLATSTNNTQKFQQGQTDIFRISAVDIGDVRKVLIGHSSEGRGQGWLCQQVTVIAKEMSDREVVFPCHRWLDTGCDDRKLERELLPLTDVPVFDVEEKQTIESKGEWKCYVNMYNKSPEGTLSPVQLYAVMYGDKGKTDMLELKKEETEAGEEGHMDEYQLKFEVGQLYKMRVHYSQENTPDSIWPVQDILLEDTSTKDQYKFDFGGFIDEGYTQDSLELPVTISGKVPARVVNYIMTVYTGEVERNGTGCQVNVCLHGNLGDTGSRSLKLNQDGEEPFQSYQVDTFEVKAVDLGDIEKISIEKIGNTMWFLKQITIKAGPYAPVEYIFTYDNWLGHNEDGDVMELELTHTDETLGDVAEKDVEGIKKTEGSWEVWTTTAATEGEQDSFQGDAQVVVVFCGDKGDTQPVPLTPSDEDKIFQPEQTDKFKIAIDDVGEIFKVRLGLTGTNEMAAWFVEEVRFQDEHTRDTFHYELNTWVRLDDAHDGLLEFPIIWPAVKTFQVINYCVEVYTGNETEASTEANIYMTLYGKHGNTGKRILKQSSNNDKPFSIGQMDIFEVQAVDLQDIDRVVIGHDGTGEGCGWFCEKVIIKESPDAEKQYYFGCNRWLDASKDDAAIERELVISELPTQEDPKTPVKDEQNIWNVSIINSDGEKAKMEDDWSGNIVMVIYGKNGRSDEIVIGSIHDRIINEQEDAFETEIKDDLGEVYKIRLGFSHDTTGTPSWQPQMITLTEQKSNAEYKFPVTRPVALTTHVDGWVEFASLDKEDELQNVAYEVVVFTGDEENADTEANVSLEIIGEQGDTGKRKLITSTSENQEKFRKGQEDTFRLDAIDLLTVNKVVVGHDNQDGGQGWFLDKILIRRLSSEGIPEVQYICQCTRWLDKDQDDGAIERELLAEMYKPPEPTEDRWNIHLTNGKGDDVTELLKDQWSGKVVMVMYGANGQSEPITLGEINEDKFNDEAENEFEVASEPRDLGTLYKIRLGYSDDATSLPLWRPIKIKLDHIESKAEYVFEMTKQVAITTEQDGWLEVPANVNDESSAKDILPVHHYQVITYTDDRFGAGTDANVYIELHGGRGNTGKRKLHRSLLDGENTFESGNVDFFTIEAVDLNELTSVTIGHDGQGVGPGWYLDKVVVKESSEAEQQYIFQCGRWLDESEDDGAIERELPLTKVEGQEKEGDDWKVWIVNGNHDNAPASHDDWTGRVVMVAYGEQEKSEEITLGPIGVASQGRFLDEQESKFQVVLKAGLGDVYKLRLGYSEDTCYNGDSSDTATLSWKPKTMMLQNLLSGKKFMFHIDAAVAITKDTDGWLEIPTKADHSGLVQEYQVEVYTGDKLGAGTDANVYLEIYGKRGDTGRRKLKKSLNNYNKFESGKMDVFAVTAVDLLELDYVVVGHDGKGAGSGWFLDKIIIKDSPESDEKFEFECNQWLDEGEGDGRLERELDVKINEPPPTEKTWTVTTTTGNDPKDEATAQVAIVIYGDKDSSKSLPLGENKKNKFKAGTTNDFRVDIDEELGDIYKVRVGYSEDKHASWFLDTMKIAHVESGKSYEFELNDRLVKNDDDDGWREIPVKQDNQLQVNEYQVMVYTGNKENAGTKANVYMKVVGERGDTGNRQLLKSLTYGGDKLQADHMDLFVVEAVDLGVIRQVVVGHDVQESGAGWHLDKVVIKESQQSDKEYVFECSNWLDIGEDDGSIERTLEISTATSMSVP</sequence>
<feature type="region of interest" description="Disordered" evidence="3">
    <location>
        <begin position="147"/>
        <end position="187"/>
    </location>
</feature>
<feature type="region of interest" description="Disordered" evidence="3">
    <location>
        <begin position="1"/>
        <end position="30"/>
    </location>
</feature>
<accession>A0A8J1XQY6</accession>
<dbReference type="SMART" id="SM00537">
    <property type="entry name" value="DCX"/>
    <property type="match status" value="2"/>
</dbReference>
<dbReference type="OrthoDB" id="5322100at2759"/>
<dbReference type="Proteomes" id="UP000749559">
    <property type="component" value="Unassembled WGS sequence"/>
</dbReference>
<dbReference type="Pfam" id="PF00167">
    <property type="entry name" value="FGF"/>
    <property type="match status" value="1"/>
</dbReference>
<dbReference type="CDD" id="cd01756">
    <property type="entry name" value="PLAT_repeat"/>
    <property type="match status" value="10"/>
</dbReference>
<comment type="caution">
    <text evidence="2">Lacks conserved residue(s) required for the propagation of feature annotation.</text>
</comment>
<name>A0A8J1XQY6_OWEFU</name>
<dbReference type="InterPro" id="IPR003533">
    <property type="entry name" value="Doublecortin_dom"/>
</dbReference>
<dbReference type="Gene3D" id="2.80.10.50">
    <property type="match status" value="2"/>
</dbReference>
<gene>
    <name evidence="4" type="ORF">OFUS_LOCUS3233</name>
</gene>
<feature type="compositionally biased region" description="Low complexity" evidence="3">
    <location>
        <begin position="1"/>
        <end position="13"/>
    </location>
</feature>
<dbReference type="SUPFAM" id="SSF50353">
    <property type="entry name" value="Cytokine"/>
    <property type="match status" value="2"/>
</dbReference>
<protein>
    <submittedName>
        <fullName evidence="4">Uncharacterized protein</fullName>
    </submittedName>
</protein>
<dbReference type="Pfam" id="PF01477">
    <property type="entry name" value="PLAT"/>
    <property type="match status" value="21"/>
</dbReference>
<dbReference type="SUPFAM" id="SSF89837">
    <property type="entry name" value="Doublecortin (DC)"/>
    <property type="match status" value="2"/>
</dbReference>
<dbReference type="Pfam" id="PF03607">
    <property type="entry name" value="DCX"/>
    <property type="match status" value="2"/>
</dbReference>
<dbReference type="Gene3D" id="3.10.20.230">
    <property type="entry name" value="Doublecortin domain"/>
    <property type="match status" value="2"/>
</dbReference>
<comment type="caution">
    <text evidence="4">The sequence shown here is derived from an EMBL/GenBank/DDBJ whole genome shotgun (WGS) entry which is preliminary data.</text>
</comment>
<reference evidence="4" key="1">
    <citation type="submission" date="2022-03" db="EMBL/GenBank/DDBJ databases">
        <authorList>
            <person name="Martin C."/>
        </authorList>
    </citation>
    <scope>NUCLEOTIDE SEQUENCE</scope>
</reference>
<dbReference type="GO" id="GO:0008083">
    <property type="term" value="F:growth factor activity"/>
    <property type="evidence" value="ECO:0007669"/>
    <property type="project" value="InterPro"/>
</dbReference>
<dbReference type="PANTHER" id="PTHR45901">
    <property type="entry name" value="PROTEIN CBG12474"/>
    <property type="match status" value="1"/>
</dbReference>
<feature type="region of interest" description="Disordered" evidence="3">
    <location>
        <begin position="843"/>
        <end position="921"/>
    </location>
</feature>
<evidence type="ECO:0000256" key="1">
    <source>
        <dbReference type="ARBA" id="ARBA00007936"/>
    </source>
</evidence>
<evidence type="ECO:0000256" key="3">
    <source>
        <dbReference type="SAM" id="MobiDB-lite"/>
    </source>
</evidence>
<feature type="compositionally biased region" description="Polar residues" evidence="3">
    <location>
        <begin position="21"/>
        <end position="30"/>
    </location>
</feature>
<keyword evidence="5" id="KW-1185">Reference proteome</keyword>
<dbReference type="InterPro" id="IPR052970">
    <property type="entry name" value="Inner_ear_hair_cell_LOXHD"/>
</dbReference>
<dbReference type="InterPro" id="IPR002209">
    <property type="entry name" value="Fibroblast_GF_fam"/>
</dbReference>
<dbReference type="InterPro" id="IPR008996">
    <property type="entry name" value="IL1/FGF"/>
</dbReference>
<feature type="compositionally biased region" description="Basic and acidic residues" evidence="3">
    <location>
        <begin position="889"/>
        <end position="904"/>
    </location>
</feature>
<dbReference type="PANTHER" id="PTHR45901:SF7">
    <property type="entry name" value="OXYGEN-REGULATED PROTEIN 1"/>
    <property type="match status" value="1"/>
</dbReference>
<feature type="compositionally biased region" description="Basic and acidic residues" evidence="3">
    <location>
        <begin position="912"/>
        <end position="921"/>
    </location>
</feature>
<dbReference type="InterPro" id="IPR036572">
    <property type="entry name" value="Doublecortin_dom_sf"/>
</dbReference>
<feature type="region of interest" description="Disordered" evidence="3">
    <location>
        <begin position="3651"/>
        <end position="3671"/>
    </location>
</feature>
<dbReference type="PROSITE" id="PS50309">
    <property type="entry name" value="DC"/>
    <property type="match status" value="2"/>
</dbReference>